<sequence length="283" mass="31678">MPCGILSIMLKELTQAETLEQLDLRGIETPSLESFAYLDRDVNIRYDWHAHDRHQLMYAFSGTLRLEAENGVYLLPPQRAAWIPARVPHRSTLHNVRSGSVFFAPDLVPTELSGVRIISAAPIVREMVRYSLRWPPTRDPADRLANAFFRTLGMLCVEWIQEEMPFRLPAARTGQVAVAMEYTLRNLETATIEGAAAAAALSARQFRRRFGAEAGIAWRQFLHQARMLRAMELLVAPRADITGVAYAVGFNSLSAFAKSFTLFTGQTPSEFRRGRDGGATVTP</sequence>
<dbReference type="InterPro" id="IPR014710">
    <property type="entry name" value="RmlC-like_jellyroll"/>
</dbReference>
<dbReference type="Gene3D" id="1.10.10.60">
    <property type="entry name" value="Homeodomain-like"/>
    <property type="match status" value="2"/>
</dbReference>
<dbReference type="CDD" id="cd06124">
    <property type="entry name" value="cupin_NimR-like_N"/>
    <property type="match status" value="1"/>
</dbReference>
<dbReference type="GO" id="GO:0003700">
    <property type="term" value="F:DNA-binding transcription factor activity"/>
    <property type="evidence" value="ECO:0007669"/>
    <property type="project" value="InterPro"/>
</dbReference>
<dbReference type="Pfam" id="PF02311">
    <property type="entry name" value="AraC_binding"/>
    <property type="match status" value="1"/>
</dbReference>
<dbReference type="SUPFAM" id="SSF51182">
    <property type="entry name" value="RmlC-like cupins"/>
    <property type="match status" value="1"/>
</dbReference>
<dbReference type="InterPro" id="IPR009057">
    <property type="entry name" value="Homeodomain-like_sf"/>
</dbReference>
<comment type="caution">
    <text evidence="5">The sequence shown here is derived from an EMBL/GenBank/DDBJ whole genome shotgun (WGS) entry which is preliminary data.</text>
</comment>
<dbReference type="InterPro" id="IPR018062">
    <property type="entry name" value="HTH_AraC-typ_CS"/>
</dbReference>
<dbReference type="InterPro" id="IPR020449">
    <property type="entry name" value="Tscrpt_reg_AraC-type_HTH"/>
</dbReference>
<dbReference type="InterPro" id="IPR011051">
    <property type="entry name" value="RmlC_Cupin_sf"/>
</dbReference>
<organism evidence="5 6">
    <name type="scientific">Geobacter argillaceus</name>
    <dbReference type="NCBI Taxonomy" id="345631"/>
    <lineage>
        <taxon>Bacteria</taxon>
        <taxon>Pseudomonadati</taxon>
        <taxon>Thermodesulfobacteriota</taxon>
        <taxon>Desulfuromonadia</taxon>
        <taxon>Geobacterales</taxon>
        <taxon>Geobacteraceae</taxon>
        <taxon>Geobacter</taxon>
    </lineage>
</organism>
<dbReference type="PANTHER" id="PTHR11019:SF159">
    <property type="entry name" value="TRANSCRIPTIONAL REGULATOR-RELATED"/>
    <property type="match status" value="1"/>
</dbReference>
<dbReference type="Pfam" id="PF12833">
    <property type="entry name" value="HTH_18"/>
    <property type="match status" value="1"/>
</dbReference>
<evidence type="ECO:0000256" key="3">
    <source>
        <dbReference type="ARBA" id="ARBA00023163"/>
    </source>
</evidence>
<dbReference type="AlphaFoldDB" id="A0A562VFJ6"/>
<gene>
    <name evidence="5" type="ORF">JN12_03329</name>
</gene>
<keyword evidence="1" id="KW-0805">Transcription regulation</keyword>
<name>A0A562VFJ6_9BACT</name>
<dbReference type="SUPFAM" id="SSF46689">
    <property type="entry name" value="Homeodomain-like"/>
    <property type="match status" value="1"/>
</dbReference>
<dbReference type="InterPro" id="IPR003313">
    <property type="entry name" value="AraC-bd"/>
</dbReference>
<evidence type="ECO:0000256" key="1">
    <source>
        <dbReference type="ARBA" id="ARBA00023015"/>
    </source>
</evidence>
<keyword evidence="3" id="KW-0804">Transcription</keyword>
<dbReference type="PANTHER" id="PTHR11019">
    <property type="entry name" value="HTH-TYPE TRANSCRIPTIONAL REGULATOR NIMR"/>
    <property type="match status" value="1"/>
</dbReference>
<feature type="domain" description="HTH araC/xylS-type" evidence="4">
    <location>
        <begin position="177"/>
        <end position="274"/>
    </location>
</feature>
<evidence type="ECO:0000259" key="4">
    <source>
        <dbReference type="PROSITE" id="PS01124"/>
    </source>
</evidence>
<proteinExistence type="predicted"/>
<dbReference type="GO" id="GO:0043565">
    <property type="term" value="F:sequence-specific DNA binding"/>
    <property type="evidence" value="ECO:0007669"/>
    <property type="project" value="InterPro"/>
</dbReference>
<dbReference type="PRINTS" id="PR00032">
    <property type="entry name" value="HTHARAC"/>
</dbReference>
<keyword evidence="2 5" id="KW-0238">DNA-binding</keyword>
<keyword evidence="6" id="KW-1185">Reference proteome</keyword>
<evidence type="ECO:0000313" key="6">
    <source>
        <dbReference type="Proteomes" id="UP000319449"/>
    </source>
</evidence>
<reference evidence="5 6" key="1">
    <citation type="submission" date="2019-07" db="EMBL/GenBank/DDBJ databases">
        <title>Genomic Encyclopedia of Archaeal and Bacterial Type Strains, Phase II (KMG-II): from individual species to whole genera.</title>
        <authorList>
            <person name="Goeker M."/>
        </authorList>
    </citation>
    <scope>NUCLEOTIDE SEQUENCE [LARGE SCALE GENOMIC DNA]</scope>
    <source>
        <strain evidence="5 6">ATCC BAA-1139</strain>
    </source>
</reference>
<dbReference type="SMART" id="SM00342">
    <property type="entry name" value="HTH_ARAC"/>
    <property type="match status" value="1"/>
</dbReference>
<dbReference type="PROSITE" id="PS00041">
    <property type="entry name" value="HTH_ARAC_FAMILY_1"/>
    <property type="match status" value="1"/>
</dbReference>
<dbReference type="EMBL" id="VLLN01000026">
    <property type="protein sequence ID" value="TWJ16574.1"/>
    <property type="molecule type" value="Genomic_DNA"/>
</dbReference>
<dbReference type="PROSITE" id="PS01124">
    <property type="entry name" value="HTH_ARAC_FAMILY_2"/>
    <property type="match status" value="1"/>
</dbReference>
<protein>
    <submittedName>
        <fullName evidence="5">AraC-like DNA-binding protein</fullName>
    </submittedName>
</protein>
<dbReference type="Gene3D" id="2.60.120.10">
    <property type="entry name" value="Jelly Rolls"/>
    <property type="match status" value="1"/>
</dbReference>
<dbReference type="OrthoDB" id="9804543at2"/>
<dbReference type="Proteomes" id="UP000319449">
    <property type="component" value="Unassembled WGS sequence"/>
</dbReference>
<accession>A0A562VFJ6</accession>
<dbReference type="InterPro" id="IPR018060">
    <property type="entry name" value="HTH_AraC"/>
</dbReference>
<evidence type="ECO:0000313" key="5">
    <source>
        <dbReference type="EMBL" id="TWJ16574.1"/>
    </source>
</evidence>
<evidence type="ECO:0000256" key="2">
    <source>
        <dbReference type="ARBA" id="ARBA00023125"/>
    </source>
</evidence>